<proteinExistence type="predicted"/>
<evidence type="ECO:0000313" key="1">
    <source>
        <dbReference type="EMBL" id="MBY28810.1"/>
    </source>
</evidence>
<gene>
    <name evidence="1" type="ORF">g.44545</name>
</gene>
<reference evidence="1" key="1">
    <citation type="submission" date="2018-04" db="EMBL/GenBank/DDBJ databases">
        <title>Transcriptome of Schizaphis graminum biotype I.</title>
        <authorList>
            <person name="Scully E.D."/>
            <person name="Geib S.M."/>
            <person name="Palmer N.A."/>
            <person name="Koch K."/>
            <person name="Bradshaw J."/>
            <person name="Heng-Moss T."/>
            <person name="Sarath G."/>
        </authorList>
    </citation>
    <scope>NUCLEOTIDE SEQUENCE</scope>
</reference>
<name>A0A2S2PH96_SCHGA</name>
<dbReference type="AlphaFoldDB" id="A0A2S2PH96"/>
<protein>
    <submittedName>
        <fullName evidence="1">Uncharacterized protein</fullName>
    </submittedName>
</protein>
<sequence>MIISNNATISANKHNLQNKSPFNTESHVILVPYNQRAKFKLKNNIKQSKRFITFVKLAHLSTAISLKSMPLYYANYLQVFASPNFHRETKKLKVGPTSRSPPTLIKRKLTISKNLQVYF</sequence>
<accession>A0A2S2PH96</accession>
<organism evidence="1">
    <name type="scientific">Schizaphis graminum</name>
    <name type="common">Green bug aphid</name>
    <dbReference type="NCBI Taxonomy" id="13262"/>
    <lineage>
        <taxon>Eukaryota</taxon>
        <taxon>Metazoa</taxon>
        <taxon>Ecdysozoa</taxon>
        <taxon>Arthropoda</taxon>
        <taxon>Hexapoda</taxon>
        <taxon>Insecta</taxon>
        <taxon>Pterygota</taxon>
        <taxon>Neoptera</taxon>
        <taxon>Paraneoptera</taxon>
        <taxon>Hemiptera</taxon>
        <taxon>Sternorrhyncha</taxon>
        <taxon>Aphidomorpha</taxon>
        <taxon>Aphidoidea</taxon>
        <taxon>Aphididae</taxon>
        <taxon>Aphidini</taxon>
        <taxon>Schizaphis</taxon>
    </lineage>
</organism>
<dbReference type="EMBL" id="GGMR01016191">
    <property type="protein sequence ID" value="MBY28810.1"/>
    <property type="molecule type" value="Transcribed_RNA"/>
</dbReference>